<evidence type="ECO:0000313" key="7">
    <source>
        <dbReference type="Proteomes" id="UP000472271"/>
    </source>
</evidence>
<dbReference type="PANTHER" id="PTHR11216:SF69">
    <property type="entry name" value="EPIDERMAL GROWTH FACTOR RECEPTOR SUBSTRATE 15-LIKE 1"/>
    <property type="match status" value="1"/>
</dbReference>
<feature type="compositionally biased region" description="Polar residues" evidence="3">
    <location>
        <begin position="630"/>
        <end position="642"/>
    </location>
</feature>
<evidence type="ECO:0000313" key="6">
    <source>
        <dbReference type="Ensembl" id="ENSSORP00005042534.1"/>
    </source>
</evidence>
<gene>
    <name evidence="6" type="primary">LOC115436577</name>
</gene>
<protein>
    <submittedName>
        <fullName evidence="6">Uncharacterized protein</fullName>
    </submittedName>
</protein>
<dbReference type="InterPro" id="IPR011992">
    <property type="entry name" value="EF-hand-dom_pair"/>
</dbReference>
<sequence length="721" mass="79184">NMAALMTLSQVTTSNTSKKKSLDPGNTGRISAGEAAQFLKKSGLSDSTLGKIWDLADSERKGYLDKRGFFIALRLVASAQGGNDISLNNLNQALAAPKFKDTNSPLLTASTTSADSHWAIRPDEKGKFEGIFESLAPVNGLLSGDKVKPVLINSKLPLDILGKIWDLSDVDKDGRLDKEEFIVAMHLVYRTMEKEPVPSTLPVSLIPPSKRKKAAVTLPGAVSVLPAFSGFSSGPTPLKDTLRSTPPLSSATPLIPAAVNLSPQHSFKSSTQPVVNWVVPVADRERYAEIFKKTDTDNDGLVTGTEVIEIFMHSNLSQTMLAQIWGLADTKQTGKLTQEQFSLAMYLIQQKVTKDVEPPSSLTPDMIPPSERTAASESTSSTGSAELTGNKELDDLSQEIAQLQREKFVLEQEIREKEETIRKQNSDVQDMQNDLDRESNSLQDLESQKQDAQDRLEEMDQQRSKLEGMLNDVKQKCQDETLMISSLQSQIRSQETDLQSQEDELSRTKAELSRLQDEEAQLEQNLLSGRVQLDSIMKSLKTTQEEINQVSVDQDTTGYKRVSPIGYLSTLLSTILCFLVDPFGGDPFKESDPFKGTSSEDFFKRSDKSDPFGSSDPFSRKPTPPAKPSAFSSSDPFTSNSPKPKDSDVFGTADPFAGSSFGSQGGFADFSQMSKVNSWLLDCNTYNPFFKSLLCEQKSDNPVLPSKKNVPNRPAPPYGES</sequence>
<dbReference type="GO" id="GO:0045296">
    <property type="term" value="F:cadherin binding"/>
    <property type="evidence" value="ECO:0007669"/>
    <property type="project" value="TreeGrafter"/>
</dbReference>
<dbReference type="GO" id="GO:0030132">
    <property type="term" value="C:clathrin coat of coated pit"/>
    <property type="evidence" value="ECO:0007669"/>
    <property type="project" value="TreeGrafter"/>
</dbReference>
<dbReference type="PROSITE" id="PS50031">
    <property type="entry name" value="EH"/>
    <property type="match status" value="3"/>
</dbReference>
<feature type="domain" description="EF-hand" evidence="5">
    <location>
        <begin position="156"/>
        <end position="191"/>
    </location>
</feature>
<proteinExistence type="predicted"/>
<reference evidence="6" key="3">
    <citation type="submission" date="2025-09" db="UniProtKB">
        <authorList>
            <consortium name="Ensembl"/>
        </authorList>
    </citation>
    <scope>IDENTIFICATION</scope>
</reference>
<dbReference type="SUPFAM" id="SSF47473">
    <property type="entry name" value="EF-hand"/>
    <property type="match status" value="3"/>
</dbReference>
<feature type="compositionally biased region" description="Low complexity" evidence="3">
    <location>
        <begin position="370"/>
        <end position="386"/>
    </location>
</feature>
<keyword evidence="7" id="KW-1185">Reference proteome</keyword>
<feature type="domain" description="EH" evidence="4">
    <location>
        <begin position="21"/>
        <end position="100"/>
    </location>
</feature>
<feature type="compositionally biased region" description="Basic and acidic residues" evidence="3">
    <location>
        <begin position="601"/>
        <end position="610"/>
    </location>
</feature>
<feature type="region of interest" description="Disordered" evidence="3">
    <location>
        <begin position="356"/>
        <end position="391"/>
    </location>
</feature>
<name>A0A673BMQ5_9TELE</name>
<dbReference type="PROSITE" id="PS00018">
    <property type="entry name" value="EF_HAND_1"/>
    <property type="match status" value="2"/>
</dbReference>
<dbReference type="CDD" id="cd00052">
    <property type="entry name" value="EH"/>
    <property type="match status" value="3"/>
</dbReference>
<dbReference type="Pfam" id="PF12763">
    <property type="entry name" value="EH"/>
    <property type="match status" value="3"/>
</dbReference>
<dbReference type="Ensembl" id="ENSSORT00005043613.1">
    <property type="protein sequence ID" value="ENSSORP00005042534.1"/>
    <property type="gene ID" value="ENSSORG00005019218.1"/>
</dbReference>
<feature type="domain" description="EF-hand" evidence="5">
    <location>
        <begin position="282"/>
        <end position="317"/>
    </location>
</feature>
<evidence type="ECO:0000259" key="4">
    <source>
        <dbReference type="PROSITE" id="PS50031"/>
    </source>
</evidence>
<evidence type="ECO:0000259" key="5">
    <source>
        <dbReference type="PROSITE" id="PS50222"/>
    </source>
</evidence>
<dbReference type="Gene3D" id="1.10.287.1490">
    <property type="match status" value="1"/>
</dbReference>
<dbReference type="GO" id="GO:0016197">
    <property type="term" value="P:endosomal transport"/>
    <property type="evidence" value="ECO:0007669"/>
    <property type="project" value="TreeGrafter"/>
</dbReference>
<dbReference type="PANTHER" id="PTHR11216">
    <property type="entry name" value="EH DOMAIN"/>
    <property type="match status" value="1"/>
</dbReference>
<keyword evidence="1" id="KW-0479">Metal-binding</keyword>
<feature type="domain" description="EH" evidence="4">
    <location>
        <begin position="124"/>
        <end position="212"/>
    </location>
</feature>
<dbReference type="GO" id="GO:0006897">
    <property type="term" value="P:endocytosis"/>
    <property type="evidence" value="ECO:0007669"/>
    <property type="project" value="TreeGrafter"/>
</dbReference>
<dbReference type="PROSITE" id="PS50222">
    <property type="entry name" value="EF_HAND_2"/>
    <property type="match status" value="2"/>
</dbReference>
<dbReference type="Proteomes" id="UP000472271">
    <property type="component" value="Chromosome 17"/>
</dbReference>
<feature type="region of interest" description="Disordered" evidence="3">
    <location>
        <begin position="438"/>
        <end position="459"/>
    </location>
</feature>
<keyword evidence="2" id="KW-0106">Calcium</keyword>
<evidence type="ECO:0000256" key="1">
    <source>
        <dbReference type="ARBA" id="ARBA00022723"/>
    </source>
</evidence>
<dbReference type="SUPFAM" id="SSF90257">
    <property type="entry name" value="Myosin rod fragments"/>
    <property type="match status" value="1"/>
</dbReference>
<feature type="compositionally biased region" description="Basic and acidic residues" evidence="3">
    <location>
        <begin position="446"/>
        <end position="459"/>
    </location>
</feature>
<dbReference type="GO" id="GO:0005509">
    <property type="term" value="F:calcium ion binding"/>
    <property type="evidence" value="ECO:0007669"/>
    <property type="project" value="InterPro"/>
</dbReference>
<reference evidence="6" key="2">
    <citation type="submission" date="2025-08" db="UniProtKB">
        <authorList>
            <consortium name="Ensembl"/>
        </authorList>
    </citation>
    <scope>IDENTIFICATION</scope>
</reference>
<feature type="region of interest" description="Disordered" evidence="3">
    <location>
        <begin position="699"/>
        <end position="721"/>
    </location>
</feature>
<feature type="region of interest" description="Disordered" evidence="3">
    <location>
        <begin position="594"/>
        <end position="649"/>
    </location>
</feature>
<evidence type="ECO:0000256" key="3">
    <source>
        <dbReference type="SAM" id="MobiDB-lite"/>
    </source>
</evidence>
<dbReference type="SMART" id="SM00054">
    <property type="entry name" value="EFh"/>
    <property type="match status" value="4"/>
</dbReference>
<dbReference type="AlphaFoldDB" id="A0A673BMQ5"/>
<dbReference type="InterPro" id="IPR002048">
    <property type="entry name" value="EF_hand_dom"/>
</dbReference>
<feature type="domain" description="EH" evidence="4">
    <location>
        <begin position="283"/>
        <end position="373"/>
    </location>
</feature>
<dbReference type="InterPro" id="IPR000261">
    <property type="entry name" value="EH_dom"/>
</dbReference>
<accession>A0A673BMQ5</accession>
<reference evidence="6" key="1">
    <citation type="submission" date="2019-06" db="EMBL/GenBank/DDBJ databases">
        <authorList>
            <consortium name="Wellcome Sanger Institute Data Sharing"/>
        </authorList>
    </citation>
    <scope>NUCLEOTIDE SEQUENCE [LARGE SCALE GENOMIC DNA]</scope>
</reference>
<dbReference type="Gene3D" id="1.10.238.10">
    <property type="entry name" value="EF-hand"/>
    <property type="match status" value="3"/>
</dbReference>
<organism evidence="6 7">
    <name type="scientific">Sphaeramia orbicularis</name>
    <name type="common">orbiculate cardinalfish</name>
    <dbReference type="NCBI Taxonomy" id="375764"/>
    <lineage>
        <taxon>Eukaryota</taxon>
        <taxon>Metazoa</taxon>
        <taxon>Chordata</taxon>
        <taxon>Craniata</taxon>
        <taxon>Vertebrata</taxon>
        <taxon>Euteleostomi</taxon>
        <taxon>Actinopterygii</taxon>
        <taxon>Neopterygii</taxon>
        <taxon>Teleostei</taxon>
        <taxon>Neoteleostei</taxon>
        <taxon>Acanthomorphata</taxon>
        <taxon>Gobiaria</taxon>
        <taxon>Kurtiformes</taxon>
        <taxon>Apogonoidei</taxon>
        <taxon>Apogonidae</taxon>
        <taxon>Apogoninae</taxon>
        <taxon>Sphaeramia</taxon>
    </lineage>
</organism>
<dbReference type="SMART" id="SM00027">
    <property type="entry name" value="EH"/>
    <property type="match status" value="3"/>
</dbReference>
<evidence type="ECO:0000256" key="2">
    <source>
        <dbReference type="ARBA" id="ARBA00022837"/>
    </source>
</evidence>
<dbReference type="InterPro" id="IPR018247">
    <property type="entry name" value="EF_Hand_1_Ca_BS"/>
</dbReference>